<feature type="domain" description="HECT" evidence="7">
    <location>
        <begin position="638"/>
        <end position="963"/>
    </location>
</feature>
<dbReference type="PRINTS" id="PR00633">
    <property type="entry name" value="RCCNDNSATION"/>
</dbReference>
<dbReference type="GO" id="GO:0061630">
    <property type="term" value="F:ubiquitin protein ligase activity"/>
    <property type="evidence" value="ECO:0007669"/>
    <property type="project" value="TreeGrafter"/>
</dbReference>
<feature type="repeat" description="RCC1" evidence="5">
    <location>
        <begin position="206"/>
        <end position="257"/>
    </location>
</feature>
<protein>
    <recommendedName>
        <fullName evidence="7">HECT domain-containing protein</fullName>
    </recommendedName>
</protein>
<reference evidence="8" key="3">
    <citation type="submission" date="2025-09" db="UniProtKB">
        <authorList>
            <consortium name="Ensembl"/>
        </authorList>
    </citation>
    <scope>IDENTIFICATION</scope>
</reference>
<organism evidence="8 9">
    <name type="scientific">Cairina moschata</name>
    <name type="common">Muscovy duck</name>
    <dbReference type="NCBI Taxonomy" id="8855"/>
    <lineage>
        <taxon>Eukaryota</taxon>
        <taxon>Metazoa</taxon>
        <taxon>Chordata</taxon>
        <taxon>Craniata</taxon>
        <taxon>Vertebrata</taxon>
        <taxon>Euteleostomi</taxon>
        <taxon>Archelosauria</taxon>
        <taxon>Archosauria</taxon>
        <taxon>Dinosauria</taxon>
        <taxon>Saurischia</taxon>
        <taxon>Theropoda</taxon>
        <taxon>Coelurosauria</taxon>
        <taxon>Aves</taxon>
        <taxon>Neognathae</taxon>
        <taxon>Galloanserae</taxon>
        <taxon>Anseriformes</taxon>
        <taxon>Anatidae</taxon>
        <taxon>Anatinae</taxon>
        <taxon>Cairina</taxon>
    </lineage>
</organism>
<dbReference type="SUPFAM" id="SSF50985">
    <property type="entry name" value="RCC1/BLIP-II"/>
    <property type="match status" value="1"/>
</dbReference>
<dbReference type="Pfam" id="PF00632">
    <property type="entry name" value="HECT"/>
    <property type="match status" value="1"/>
</dbReference>
<proteinExistence type="predicted"/>
<evidence type="ECO:0000256" key="3">
    <source>
        <dbReference type="ARBA" id="ARBA00022786"/>
    </source>
</evidence>
<feature type="repeat" description="RCC1" evidence="5">
    <location>
        <begin position="154"/>
        <end position="205"/>
    </location>
</feature>
<evidence type="ECO:0000259" key="7">
    <source>
        <dbReference type="PROSITE" id="PS50237"/>
    </source>
</evidence>
<evidence type="ECO:0000256" key="5">
    <source>
        <dbReference type="PROSITE-ProRule" id="PRU00235"/>
    </source>
</evidence>
<accession>A0A8C3BTH3</accession>
<dbReference type="Gene3D" id="2.130.10.30">
    <property type="entry name" value="Regulator of chromosome condensation 1/beta-lactamase-inhibitor protein II"/>
    <property type="match status" value="1"/>
</dbReference>
<dbReference type="GO" id="GO:0006511">
    <property type="term" value="P:ubiquitin-dependent protein catabolic process"/>
    <property type="evidence" value="ECO:0007669"/>
    <property type="project" value="TreeGrafter"/>
</dbReference>
<dbReference type="Gene3D" id="3.30.2160.10">
    <property type="entry name" value="Hect, E3 ligase catalytic domain"/>
    <property type="match status" value="1"/>
</dbReference>
<feature type="active site" description="Glycyl thioester intermediate" evidence="4">
    <location>
        <position position="931"/>
    </location>
</feature>
<sequence>MAGERTKQRRRQRAGKQKCSPKQQPAAAGEQVQLQRKEEAKCPNCDETHTPLFSCDGKLSKNWAASSDNCFKPRLVKELGNQEVVQITCGDHHSMALCRGGELFTWGQNTCGQLGVGRQVTLTPTPQLVKGLKGIPLAQIAAGGAHSVAVSLSGAVYSWGKNDFGQLGLGHTEDKDYPSYIEALEHWKTVFISCGADHTAVLSKDGLVCTFGAGGAGQLGHNSTRNELTPRVVAELWGARVSQVACGRQHTLVYVPSLDKVYLFGSDEGQLGNERTANQLIPLPINSPVDNGKSCQENNTSQKVIKTTSEENESIVLCLKERNSYPLNGIATLKENEVDAWISNSHPKRWETIKKNIRLIFSSEACINGSFLEKRDTHFKTSKEISGVDMREVQCFYKKISNKTLLYQEVQNGIENLLSSLSSSPISPENFRVYLILPFLLQRDDDSSYRSLQLLAKAILRLQKKDRKALECLWSNLDTLSFKNLVHIYQKLSQNTMSRLFRYNGLLQIHLFEHETPIGLNEALQILHILYQVNTRAGFRLQENNFYVPEVKRIVTYLFNMKHEVIFHRVVFQSTLGMLTKYPCIFDMHDKILVHYLECDSLYAYDEFLGLICETPFTLHVRREHVLHDIRPCLITARKDEFNRKLTVVFVGEAGQDHGGVSQELFTIAARAFSDPQSGAFRHYPSRLLWFPAQVPSHDDTFVLIGILFGMALYNKCHVPFPFPTALFKKMLNIAPTLEDLKELMPAVGRNLQSILNEESEDELESQDMTFMLLEEGGSVVELKENGTNIPVTKQNRKEFVDLYVNYIFNESVRKPYEDFMEGFLRGCPARSWKMFLLPVELQVLLLGHATYDWRLLRKNVVYRNYQESHQTIKNFWTVFFRLPEEKKKKFLAFLSGSDRIPAYGLEYLRFTIEDPRWENPDNFLPRVSTCSYILYLPRYSSKEILKKQFLCAIEHDEGFTLQ</sequence>
<feature type="compositionally biased region" description="Basic residues" evidence="6">
    <location>
        <begin position="7"/>
        <end position="16"/>
    </location>
</feature>
<dbReference type="InterPro" id="IPR058923">
    <property type="entry name" value="RCC1-like_dom"/>
</dbReference>
<dbReference type="Ensembl" id="ENSCMMT00000010071.1">
    <property type="protein sequence ID" value="ENSCMMP00000009145.1"/>
    <property type="gene ID" value="ENSCMMG00000005800.1"/>
</dbReference>
<dbReference type="InterPro" id="IPR000569">
    <property type="entry name" value="HECT_dom"/>
</dbReference>
<dbReference type="PANTHER" id="PTHR45622:SF69">
    <property type="entry name" value="HECT DOMAIN-CONTAINING PROTEIN"/>
    <property type="match status" value="1"/>
</dbReference>
<evidence type="ECO:0000313" key="9">
    <source>
        <dbReference type="Proteomes" id="UP000694556"/>
    </source>
</evidence>
<keyword evidence="1" id="KW-0808">Transferase</keyword>
<dbReference type="InterPro" id="IPR000408">
    <property type="entry name" value="Reg_chr_condens"/>
</dbReference>
<reference evidence="8" key="2">
    <citation type="submission" date="2025-08" db="UniProtKB">
        <authorList>
            <consortium name="Ensembl"/>
        </authorList>
    </citation>
    <scope>IDENTIFICATION</scope>
</reference>
<evidence type="ECO:0000256" key="1">
    <source>
        <dbReference type="ARBA" id="ARBA00022679"/>
    </source>
</evidence>
<name>A0A8C3BTH3_CAIMO</name>
<keyword evidence="9" id="KW-1185">Reference proteome</keyword>
<dbReference type="PANTHER" id="PTHR45622">
    <property type="entry name" value="UBIQUITIN-PROTEIN LIGASE E3A-RELATED"/>
    <property type="match status" value="1"/>
</dbReference>
<dbReference type="Gene3D" id="3.90.1750.10">
    <property type="entry name" value="Hect, E3 ligase catalytic domains"/>
    <property type="match status" value="1"/>
</dbReference>
<dbReference type="GO" id="GO:0005737">
    <property type="term" value="C:cytoplasm"/>
    <property type="evidence" value="ECO:0007669"/>
    <property type="project" value="TreeGrafter"/>
</dbReference>
<evidence type="ECO:0000256" key="2">
    <source>
        <dbReference type="ARBA" id="ARBA00022737"/>
    </source>
</evidence>
<dbReference type="InterPro" id="IPR009091">
    <property type="entry name" value="RCC1/BLIP-II"/>
</dbReference>
<evidence type="ECO:0000256" key="4">
    <source>
        <dbReference type="PROSITE-ProRule" id="PRU00104"/>
    </source>
</evidence>
<evidence type="ECO:0000256" key="6">
    <source>
        <dbReference type="SAM" id="MobiDB-lite"/>
    </source>
</evidence>
<dbReference type="Pfam" id="PF25390">
    <property type="entry name" value="WD40_RLD"/>
    <property type="match status" value="1"/>
</dbReference>
<dbReference type="Proteomes" id="UP000694556">
    <property type="component" value="Chromosome 4"/>
</dbReference>
<dbReference type="PROSITE" id="PS50012">
    <property type="entry name" value="RCC1_3"/>
    <property type="match status" value="3"/>
</dbReference>
<dbReference type="PROSITE" id="PS00626">
    <property type="entry name" value="RCC1_2"/>
    <property type="match status" value="2"/>
</dbReference>
<dbReference type="FunFam" id="3.30.2410.10:FF:000003">
    <property type="entry name" value="probable E3 ubiquitin-protein ligase HERC4 isoform X1"/>
    <property type="match status" value="1"/>
</dbReference>
<dbReference type="GO" id="GO:0016567">
    <property type="term" value="P:protein ubiquitination"/>
    <property type="evidence" value="ECO:0007669"/>
    <property type="project" value="TreeGrafter"/>
</dbReference>
<keyword evidence="2" id="KW-0677">Repeat</keyword>
<reference evidence="8" key="1">
    <citation type="submission" date="2018-09" db="EMBL/GenBank/DDBJ databases">
        <title>Common duck and Muscovy duck high density SNP chip.</title>
        <authorList>
            <person name="Vignal A."/>
            <person name="Thebault N."/>
            <person name="Warren W.C."/>
        </authorList>
    </citation>
    <scope>NUCLEOTIDE SEQUENCE [LARGE SCALE GENOMIC DNA]</scope>
</reference>
<dbReference type="Gene3D" id="3.30.2410.10">
    <property type="entry name" value="Hect, E3 ligase catalytic domain"/>
    <property type="match status" value="1"/>
</dbReference>
<dbReference type="SMART" id="SM00119">
    <property type="entry name" value="HECTc"/>
    <property type="match status" value="1"/>
</dbReference>
<dbReference type="InterPro" id="IPR051709">
    <property type="entry name" value="Ub-ligase/GTPase-reg"/>
</dbReference>
<feature type="repeat" description="RCC1" evidence="5">
    <location>
        <begin position="101"/>
        <end position="153"/>
    </location>
</feature>
<dbReference type="CDD" id="cd00078">
    <property type="entry name" value="HECTc"/>
    <property type="match status" value="1"/>
</dbReference>
<dbReference type="InterPro" id="IPR035983">
    <property type="entry name" value="Hect_E3_ubiquitin_ligase"/>
</dbReference>
<dbReference type="SUPFAM" id="SSF56204">
    <property type="entry name" value="Hect, E3 ligase catalytic domain"/>
    <property type="match status" value="1"/>
</dbReference>
<dbReference type="PROSITE" id="PS50237">
    <property type="entry name" value="HECT"/>
    <property type="match status" value="1"/>
</dbReference>
<evidence type="ECO:0000313" key="8">
    <source>
        <dbReference type="Ensembl" id="ENSCMMP00000009145.1"/>
    </source>
</evidence>
<keyword evidence="3 4" id="KW-0833">Ubl conjugation pathway</keyword>
<feature type="region of interest" description="Disordered" evidence="6">
    <location>
        <begin position="1"/>
        <end position="33"/>
    </location>
</feature>
<dbReference type="AlphaFoldDB" id="A0A8C3BTH3"/>